<protein>
    <submittedName>
        <fullName evidence="4">Maltogenic Amylase, C-terminal domain</fullName>
    </submittedName>
</protein>
<dbReference type="InterPro" id="IPR006047">
    <property type="entry name" value="GH13_cat_dom"/>
</dbReference>
<dbReference type="Gene3D" id="2.60.40.1180">
    <property type="entry name" value="Golgi alpha-mannosidase II"/>
    <property type="match status" value="1"/>
</dbReference>
<dbReference type="CDD" id="cd00551">
    <property type="entry name" value="AmyAc_family"/>
    <property type="match status" value="1"/>
</dbReference>
<dbReference type="PANTHER" id="PTHR10357">
    <property type="entry name" value="ALPHA-AMYLASE FAMILY MEMBER"/>
    <property type="match status" value="1"/>
</dbReference>
<proteinExistence type="predicted"/>
<dbReference type="Pfam" id="PF22026">
    <property type="entry name" value="Alpha-amylase_C_2"/>
    <property type="match status" value="1"/>
</dbReference>
<evidence type="ECO:0000259" key="3">
    <source>
        <dbReference type="SMART" id="SM00642"/>
    </source>
</evidence>
<keyword evidence="1" id="KW-1133">Transmembrane helix</keyword>
<dbReference type="STRING" id="237069.SAMN05216498_1904"/>
<feature type="transmembrane region" description="Helical" evidence="1">
    <location>
        <begin position="408"/>
        <end position="431"/>
    </location>
</feature>
<dbReference type="InterPro" id="IPR013780">
    <property type="entry name" value="Glyco_hydro_b"/>
</dbReference>
<dbReference type="EMBL" id="FNIG01000003">
    <property type="protein sequence ID" value="SDN26738.1"/>
    <property type="molecule type" value="Genomic_DNA"/>
</dbReference>
<dbReference type="SMART" id="SM00642">
    <property type="entry name" value="Aamy"/>
    <property type="match status" value="1"/>
</dbReference>
<keyword evidence="1" id="KW-0472">Membrane</keyword>
<reference evidence="4 5" key="1">
    <citation type="submission" date="2016-10" db="EMBL/GenBank/DDBJ databases">
        <authorList>
            <person name="de Groot N.N."/>
        </authorList>
    </citation>
    <scope>NUCLEOTIDE SEQUENCE [LARGE SCALE GENOMIC DNA]</scope>
    <source>
        <strain evidence="4 5">CGMCC 1.3442</strain>
    </source>
</reference>
<dbReference type="GO" id="GO:0005975">
    <property type="term" value="P:carbohydrate metabolic process"/>
    <property type="evidence" value="ECO:0007669"/>
    <property type="project" value="InterPro"/>
</dbReference>
<evidence type="ECO:0000313" key="4">
    <source>
        <dbReference type="EMBL" id="SDN26738.1"/>
    </source>
</evidence>
<feature type="chain" id="PRO_5011490042" evidence="2">
    <location>
        <begin position="23"/>
        <end position="436"/>
    </location>
</feature>
<gene>
    <name evidence="4" type="ORF">SAMN05216498_1904</name>
</gene>
<keyword evidence="5" id="KW-1185">Reference proteome</keyword>
<dbReference type="AlphaFoldDB" id="A0A1G9ZZL2"/>
<dbReference type="OrthoDB" id="9805159at2"/>
<feature type="signal peptide" evidence="2">
    <location>
        <begin position="1"/>
        <end position="22"/>
    </location>
</feature>
<keyword evidence="2" id="KW-0732">Signal</keyword>
<name>A0A1G9ZZL2_9BACI</name>
<dbReference type="RefSeq" id="WP_093856358.1">
    <property type="nucleotide sequence ID" value="NZ_BJVZ01000006.1"/>
</dbReference>
<organism evidence="4 5">
    <name type="scientific">Tenuibacillus multivorans</name>
    <dbReference type="NCBI Taxonomy" id="237069"/>
    <lineage>
        <taxon>Bacteria</taxon>
        <taxon>Bacillati</taxon>
        <taxon>Bacillota</taxon>
        <taxon>Bacilli</taxon>
        <taxon>Bacillales</taxon>
        <taxon>Bacillaceae</taxon>
        <taxon>Tenuibacillus</taxon>
    </lineage>
</organism>
<evidence type="ECO:0000256" key="2">
    <source>
        <dbReference type="SAM" id="SignalP"/>
    </source>
</evidence>
<dbReference type="InterPro" id="IPR054174">
    <property type="entry name" value="Alpha-amylase-like_C"/>
</dbReference>
<keyword evidence="1" id="KW-0812">Transmembrane</keyword>
<evidence type="ECO:0000256" key="1">
    <source>
        <dbReference type="SAM" id="Phobius"/>
    </source>
</evidence>
<dbReference type="SUPFAM" id="SSF51445">
    <property type="entry name" value="(Trans)glycosidases"/>
    <property type="match status" value="1"/>
</dbReference>
<feature type="domain" description="Glycosyl hydrolase family 13 catalytic" evidence="3">
    <location>
        <begin position="31"/>
        <end position="316"/>
    </location>
</feature>
<sequence>MKLKSILFAITLVMVLPTMVQADEGENVYYYILVDRFESGDIDQVGVNLDDPEGFHGGDFQGIENRIDHLATLGVTHIILSPVFQTNDYTGVNVTSYEKIQETFGTKEDLSQLIQSLNDQNMEVLLHFPITDNLTEDEMINHLQAWKDGLPISGYYFSDLDKQPDATWQRIIDEVDSWFMTEVTNNPEKWIQLGFDRVVDRSVRDEAVNFLKDFDQPLEPLLNATDWSNGQIVQSMDLYDTDRFTHSFAATGSHPITHWKLAITYLMTTANEPLFYQGTEIPLDGVTEDLSHHQTVNFLAGDDQLIRHIEKISNAYDDLPSLAKGEFELLHADDGYLVFKRTYKDETTIVAINNSSSLQKVDIELEPGLELRGLLIDDLVREKEEGIYTVAAERESSNIFMVQNSTGIYWPLILIFGGIMAIFVTFTLVMYRKNKK</sequence>
<accession>A0A1G9ZZL2</accession>
<dbReference type="InterPro" id="IPR017853">
    <property type="entry name" value="GH"/>
</dbReference>
<evidence type="ECO:0000313" key="5">
    <source>
        <dbReference type="Proteomes" id="UP000199334"/>
    </source>
</evidence>
<dbReference type="Pfam" id="PF00128">
    <property type="entry name" value="Alpha-amylase"/>
    <property type="match status" value="1"/>
</dbReference>
<dbReference type="Gene3D" id="3.20.20.80">
    <property type="entry name" value="Glycosidases"/>
    <property type="match status" value="2"/>
</dbReference>
<dbReference type="Proteomes" id="UP000199334">
    <property type="component" value="Unassembled WGS sequence"/>
</dbReference>
<dbReference type="SUPFAM" id="SSF51011">
    <property type="entry name" value="Glycosyl hydrolase domain"/>
    <property type="match status" value="1"/>
</dbReference>